<protein>
    <submittedName>
        <fullName evidence="2">Cupin 2 conserved barrel domain protein</fullName>
    </submittedName>
</protein>
<dbReference type="EMBL" id="CP002017">
    <property type="protein sequence ID" value="ADG07010.1"/>
    <property type="molecule type" value="Genomic_DNA"/>
</dbReference>
<gene>
    <name evidence="2" type="ordered locus">Btus_2343</name>
</gene>
<dbReference type="KEGG" id="bts:Btus_2343"/>
<evidence type="ECO:0000259" key="1">
    <source>
        <dbReference type="Pfam" id="PF07883"/>
    </source>
</evidence>
<dbReference type="PANTHER" id="PTHR40112:SF1">
    <property type="entry name" value="H2HPP ISOMERASE"/>
    <property type="match status" value="1"/>
</dbReference>
<dbReference type="eggNOG" id="COG1917">
    <property type="taxonomic scope" value="Bacteria"/>
</dbReference>
<evidence type="ECO:0000313" key="3">
    <source>
        <dbReference type="Proteomes" id="UP000002368"/>
    </source>
</evidence>
<dbReference type="Pfam" id="PF07883">
    <property type="entry name" value="Cupin_2"/>
    <property type="match status" value="1"/>
</dbReference>
<dbReference type="Gene3D" id="2.60.120.10">
    <property type="entry name" value="Jelly Rolls"/>
    <property type="match status" value="1"/>
</dbReference>
<dbReference type="SUPFAM" id="SSF51182">
    <property type="entry name" value="RmlC-like cupins"/>
    <property type="match status" value="1"/>
</dbReference>
<reference evidence="2 3" key="1">
    <citation type="journal article" date="2011" name="Stand. Genomic Sci.">
        <title>Complete genome sequence of the thermophilic, hydrogen-oxidizing Bacillus tusciae type strain (T2) and reclassification in the new genus, Kyrpidia gen. nov. as Kyrpidia tusciae comb. nov. and emendation of the family Alicyclobacillaceae da Costa and Rainey, 2010.</title>
        <authorList>
            <person name="Klenk H.P."/>
            <person name="Lapidus A."/>
            <person name="Chertkov O."/>
            <person name="Copeland A."/>
            <person name="Del Rio T.G."/>
            <person name="Nolan M."/>
            <person name="Lucas S."/>
            <person name="Chen F."/>
            <person name="Tice H."/>
            <person name="Cheng J.F."/>
            <person name="Han C."/>
            <person name="Bruce D."/>
            <person name="Goodwin L."/>
            <person name="Pitluck S."/>
            <person name="Pati A."/>
            <person name="Ivanova N."/>
            <person name="Mavromatis K."/>
            <person name="Daum C."/>
            <person name="Chen A."/>
            <person name="Palaniappan K."/>
            <person name="Chang Y.J."/>
            <person name="Land M."/>
            <person name="Hauser L."/>
            <person name="Jeffries C.D."/>
            <person name="Detter J.C."/>
            <person name="Rohde M."/>
            <person name="Abt B."/>
            <person name="Pukall R."/>
            <person name="Goker M."/>
            <person name="Bristow J."/>
            <person name="Markowitz V."/>
            <person name="Hugenholtz P."/>
            <person name="Eisen J.A."/>
        </authorList>
    </citation>
    <scope>NUCLEOTIDE SEQUENCE [LARGE SCALE GENOMIC DNA]</scope>
    <source>
        <strain evidence="2 3">DSM 2912</strain>
    </source>
</reference>
<keyword evidence="3" id="KW-1185">Reference proteome</keyword>
<dbReference type="RefSeq" id="WP_013076293.1">
    <property type="nucleotide sequence ID" value="NC_014098.1"/>
</dbReference>
<dbReference type="PANTHER" id="PTHR40112">
    <property type="entry name" value="H2HPP ISOMERASE"/>
    <property type="match status" value="1"/>
</dbReference>
<feature type="domain" description="Cupin type-2" evidence="1">
    <location>
        <begin position="36"/>
        <end position="86"/>
    </location>
</feature>
<dbReference type="OrthoDB" id="2080697at2"/>
<dbReference type="InterPro" id="IPR013096">
    <property type="entry name" value="Cupin_2"/>
</dbReference>
<proteinExistence type="predicted"/>
<sequence length="107" mass="11546">MAFYTIDSLPKRETAPGRLNPVLQGQYMTAVTMRPTPAAKVPVHSHAEETIGVVIEGYVDLEIDGEAKRVSKGEFYHIPPGTPHSANGGEGLVVEFFGPPRADLTQS</sequence>
<evidence type="ECO:0000313" key="2">
    <source>
        <dbReference type="EMBL" id="ADG07010.1"/>
    </source>
</evidence>
<dbReference type="STRING" id="562970.Btus_2343"/>
<dbReference type="Proteomes" id="UP000002368">
    <property type="component" value="Chromosome"/>
</dbReference>
<dbReference type="InterPro" id="IPR014710">
    <property type="entry name" value="RmlC-like_jellyroll"/>
</dbReference>
<dbReference type="HOGENOM" id="CLU_134269_2_1_9"/>
<accession>D5WSJ1</accession>
<dbReference type="AlphaFoldDB" id="D5WSJ1"/>
<dbReference type="InterPro" id="IPR052535">
    <property type="entry name" value="Bacilysin_H2HPP_isomerase"/>
</dbReference>
<dbReference type="InterPro" id="IPR011051">
    <property type="entry name" value="RmlC_Cupin_sf"/>
</dbReference>
<organism evidence="2 3">
    <name type="scientific">Kyrpidia tusciae (strain DSM 2912 / NBRC 15312 / T2)</name>
    <name type="common">Bacillus tusciae</name>
    <dbReference type="NCBI Taxonomy" id="562970"/>
    <lineage>
        <taxon>Bacteria</taxon>
        <taxon>Bacillati</taxon>
        <taxon>Bacillota</taxon>
        <taxon>Bacilli</taxon>
        <taxon>Bacillales</taxon>
        <taxon>Alicyclobacillaceae</taxon>
        <taxon>Kyrpidia</taxon>
    </lineage>
</organism>
<name>D5WSJ1_KYRT2</name>